<sequence length="105" mass="10837">MTVVALLSVAPVTEGSMAEDVADAVAALDDFDVAYETNPMGTVIEADDVGTLFAACEAAHRAVDADRVSTVLKIDDKRASDASAAAKVEGVEEALGRPARDGDDR</sequence>
<feature type="compositionally biased region" description="Basic and acidic residues" evidence="2">
    <location>
        <begin position="94"/>
        <end position="105"/>
    </location>
</feature>
<organism evidence="4 5">
    <name type="scientific">Haloplanus ruber</name>
    <dbReference type="NCBI Taxonomy" id="869892"/>
    <lineage>
        <taxon>Archaea</taxon>
        <taxon>Methanobacteriati</taxon>
        <taxon>Methanobacteriota</taxon>
        <taxon>Stenosarchaea group</taxon>
        <taxon>Halobacteria</taxon>
        <taxon>Halobacteriales</taxon>
        <taxon>Haloferacaceae</taxon>
        <taxon>Haloplanus</taxon>
    </lineage>
</organism>
<name>A0ABD6CU90_9EURY</name>
<reference evidence="4 5" key="1">
    <citation type="journal article" date="2019" name="Int. J. Syst. Evol. Microbiol.">
        <title>The Global Catalogue of Microorganisms (GCM) 10K type strain sequencing project: providing services to taxonomists for standard genome sequencing and annotation.</title>
        <authorList>
            <consortium name="The Broad Institute Genomics Platform"/>
            <consortium name="The Broad Institute Genome Sequencing Center for Infectious Disease"/>
            <person name="Wu L."/>
            <person name="Ma J."/>
        </authorList>
    </citation>
    <scope>NUCLEOTIDE SEQUENCE [LARGE SCALE GENOMIC DNA]</scope>
    <source>
        <strain evidence="4 5">CGMCC 1.10594</strain>
    </source>
</reference>
<evidence type="ECO:0000256" key="2">
    <source>
        <dbReference type="SAM" id="MobiDB-lite"/>
    </source>
</evidence>
<keyword evidence="5" id="KW-1185">Reference proteome</keyword>
<evidence type="ECO:0000259" key="3">
    <source>
        <dbReference type="Pfam" id="PF01910"/>
    </source>
</evidence>
<dbReference type="InterPro" id="IPR029756">
    <property type="entry name" value="MTH1187/YkoF-like"/>
</dbReference>
<dbReference type="Proteomes" id="UP001597075">
    <property type="component" value="Unassembled WGS sequence"/>
</dbReference>
<dbReference type="EMBL" id="JBHUDL010000004">
    <property type="protein sequence ID" value="MFD1632420.1"/>
    <property type="molecule type" value="Genomic_DNA"/>
</dbReference>
<dbReference type="SUPFAM" id="SSF89957">
    <property type="entry name" value="MTH1187/YkoF-like"/>
    <property type="match status" value="1"/>
</dbReference>
<comment type="similarity">
    <text evidence="1">Belongs to the UPF0045 family.</text>
</comment>
<evidence type="ECO:0000313" key="4">
    <source>
        <dbReference type="EMBL" id="MFD1632420.1"/>
    </source>
</evidence>
<dbReference type="PANTHER" id="PTHR33777">
    <property type="entry name" value="UPF0045 PROTEIN ECM15"/>
    <property type="match status" value="1"/>
</dbReference>
<dbReference type="Gene3D" id="3.30.70.930">
    <property type="match status" value="1"/>
</dbReference>
<accession>A0ABD6CU90</accession>
<dbReference type="Pfam" id="PF01910">
    <property type="entry name" value="Thiamine_BP"/>
    <property type="match status" value="1"/>
</dbReference>
<dbReference type="InterPro" id="IPR051614">
    <property type="entry name" value="UPF0045_domain"/>
</dbReference>
<dbReference type="PANTHER" id="PTHR33777:SF1">
    <property type="entry name" value="UPF0045 PROTEIN ECM15"/>
    <property type="match status" value="1"/>
</dbReference>
<gene>
    <name evidence="4" type="ORF">ACFSBJ_01465</name>
</gene>
<feature type="domain" description="Thiamine-binding protein" evidence="3">
    <location>
        <begin position="7"/>
        <end position="92"/>
    </location>
</feature>
<dbReference type="NCBIfam" id="TIGR00106">
    <property type="entry name" value="MTH1187 family thiamine-binding protein"/>
    <property type="match status" value="1"/>
</dbReference>
<dbReference type="RefSeq" id="WP_256406283.1">
    <property type="nucleotide sequence ID" value="NZ_CP187151.1"/>
</dbReference>
<evidence type="ECO:0000313" key="5">
    <source>
        <dbReference type="Proteomes" id="UP001597075"/>
    </source>
</evidence>
<dbReference type="AlphaFoldDB" id="A0ABD6CU90"/>
<protein>
    <submittedName>
        <fullName evidence="4">MTH1187 family thiamine-binding protein</fullName>
    </submittedName>
</protein>
<comment type="caution">
    <text evidence="4">The sequence shown here is derived from an EMBL/GenBank/DDBJ whole genome shotgun (WGS) entry which is preliminary data.</text>
</comment>
<evidence type="ECO:0000256" key="1">
    <source>
        <dbReference type="ARBA" id="ARBA00010272"/>
    </source>
</evidence>
<feature type="region of interest" description="Disordered" evidence="2">
    <location>
        <begin position="78"/>
        <end position="105"/>
    </location>
</feature>
<dbReference type="InterPro" id="IPR002767">
    <property type="entry name" value="Thiamine_BP"/>
</dbReference>
<proteinExistence type="inferred from homology"/>